<dbReference type="AlphaFoldDB" id="A0AAV3PYD6"/>
<name>A0AAV3PYD6_LITER</name>
<organism evidence="2 3">
    <name type="scientific">Lithospermum erythrorhizon</name>
    <name type="common">Purple gromwell</name>
    <name type="synonym">Lithospermum officinale var. erythrorhizon</name>
    <dbReference type="NCBI Taxonomy" id="34254"/>
    <lineage>
        <taxon>Eukaryota</taxon>
        <taxon>Viridiplantae</taxon>
        <taxon>Streptophyta</taxon>
        <taxon>Embryophyta</taxon>
        <taxon>Tracheophyta</taxon>
        <taxon>Spermatophyta</taxon>
        <taxon>Magnoliopsida</taxon>
        <taxon>eudicotyledons</taxon>
        <taxon>Gunneridae</taxon>
        <taxon>Pentapetalae</taxon>
        <taxon>asterids</taxon>
        <taxon>lamiids</taxon>
        <taxon>Boraginales</taxon>
        <taxon>Boraginaceae</taxon>
        <taxon>Boraginoideae</taxon>
        <taxon>Lithospermeae</taxon>
        <taxon>Lithospermum</taxon>
    </lineage>
</organism>
<sequence>MVSPIHLKMKFPTRHGIGEMQESQERARGCYLASMKRIKAQMEVGATSSGTMGPADWDIVALEGPDESPRKPCSSESSGSIRISSLGS</sequence>
<feature type="region of interest" description="Disordered" evidence="1">
    <location>
        <begin position="62"/>
        <end position="88"/>
    </location>
</feature>
<reference evidence="2 3" key="1">
    <citation type="submission" date="2024-01" db="EMBL/GenBank/DDBJ databases">
        <title>The complete chloroplast genome sequence of Lithospermum erythrorhizon: insights into the phylogenetic relationship among Boraginaceae species and the maternal lineages of purple gromwells.</title>
        <authorList>
            <person name="Okada T."/>
            <person name="Watanabe K."/>
        </authorList>
    </citation>
    <scope>NUCLEOTIDE SEQUENCE [LARGE SCALE GENOMIC DNA]</scope>
</reference>
<accession>A0AAV3PYD6</accession>
<protein>
    <submittedName>
        <fullName evidence="2">Uncharacterized protein</fullName>
    </submittedName>
</protein>
<comment type="caution">
    <text evidence="2">The sequence shown here is derived from an EMBL/GenBank/DDBJ whole genome shotgun (WGS) entry which is preliminary data.</text>
</comment>
<proteinExistence type="predicted"/>
<feature type="compositionally biased region" description="Low complexity" evidence="1">
    <location>
        <begin position="74"/>
        <end position="88"/>
    </location>
</feature>
<evidence type="ECO:0000256" key="1">
    <source>
        <dbReference type="SAM" id="MobiDB-lite"/>
    </source>
</evidence>
<evidence type="ECO:0000313" key="2">
    <source>
        <dbReference type="EMBL" id="GAA0156794.1"/>
    </source>
</evidence>
<keyword evidence="3" id="KW-1185">Reference proteome</keyword>
<evidence type="ECO:0000313" key="3">
    <source>
        <dbReference type="Proteomes" id="UP001454036"/>
    </source>
</evidence>
<dbReference type="Proteomes" id="UP001454036">
    <property type="component" value="Unassembled WGS sequence"/>
</dbReference>
<gene>
    <name evidence="2" type="ORF">LIER_14200</name>
</gene>
<dbReference type="EMBL" id="BAABME010002949">
    <property type="protein sequence ID" value="GAA0156794.1"/>
    <property type="molecule type" value="Genomic_DNA"/>
</dbReference>